<sequence>MPKYNEIRVEQNNSMPLFAPNSATTVSLSLLSTTSEIKRYFMAVLELSKSKEEFPVNLDAVWALAYTTKRNAFVELKKSFIEGVDFYLMQKNKVINTNNLANGVKYDCYLSLPCIEFFIARKVRPVFDVYREVFHKVNEIVPKVAKSSAADKRKIARLEKEIETLEEQLKWARWSERREIELKCACFSYLVKTKQYKNWEEYRRTGIVKK</sequence>
<protein>
    <submittedName>
        <fullName evidence="2">Uncharacterized protein</fullName>
    </submittedName>
</protein>
<name>A0A8S5MIM1_9CAUD</name>
<evidence type="ECO:0000313" key="2">
    <source>
        <dbReference type="EMBL" id="DAD81747.1"/>
    </source>
</evidence>
<feature type="coiled-coil region" evidence="1">
    <location>
        <begin position="148"/>
        <end position="175"/>
    </location>
</feature>
<keyword evidence="1" id="KW-0175">Coiled coil</keyword>
<proteinExistence type="predicted"/>
<reference evidence="2" key="1">
    <citation type="journal article" date="2021" name="Proc. Natl. Acad. Sci. U.S.A.">
        <title>A Catalog of Tens of Thousands of Viruses from Human Metagenomes Reveals Hidden Associations with Chronic Diseases.</title>
        <authorList>
            <person name="Tisza M.J."/>
            <person name="Buck C.B."/>
        </authorList>
    </citation>
    <scope>NUCLEOTIDE SEQUENCE</scope>
    <source>
        <strain evidence="2">Ct9Ns12</strain>
    </source>
</reference>
<accession>A0A8S5MIM1</accession>
<organism evidence="2">
    <name type="scientific">Myoviridae sp. ct9Ns12</name>
    <dbReference type="NCBI Taxonomy" id="2826626"/>
    <lineage>
        <taxon>Viruses</taxon>
        <taxon>Duplodnaviria</taxon>
        <taxon>Heunggongvirae</taxon>
        <taxon>Uroviricota</taxon>
        <taxon>Caudoviricetes</taxon>
    </lineage>
</organism>
<dbReference type="EMBL" id="BK014906">
    <property type="protein sequence ID" value="DAD81747.1"/>
    <property type="molecule type" value="Genomic_DNA"/>
</dbReference>
<evidence type="ECO:0000256" key="1">
    <source>
        <dbReference type="SAM" id="Coils"/>
    </source>
</evidence>